<dbReference type="EMBL" id="RBNS01000186">
    <property type="protein sequence ID" value="RML52669.1"/>
    <property type="molecule type" value="Genomic_DNA"/>
</dbReference>
<gene>
    <name evidence="1" type="ORF">ALQ94_01288</name>
</gene>
<sequence>MFANNLVDRDDQMHFYVDESGQTGLNLFDEDQPILYYGVLSSPVDLNVYARVHVERLRNQFGVERLHANELGVEKLTSISRQLDTIQRKNNLCFDIYRINKTDHAAISFFDQVFDQGLNKAVPWAAYWTPLKYQILILVASLFDPSTLKRSWAARVERDDRKANEILIDVLQTLLGRVKYIPDLRAQEIITDALRWATKYPEEIHYNVYNKKDLLQISPNLIGFQSVLHGIASRLERDKGKALSVVVDQQSQFNKAQKWITSFYQQARHIPVETGPGLPVMDLTHIPEVEISCVPGSTNVGLELVDVYLWLFKRYFENKPLSDPLISLIGKQFNIGYTDQVSLAAIAECWTKFFADLPHLSEAEEERIKAARSVSEKERKKHLVGL</sequence>
<accession>A0A3M2WMC8</accession>
<dbReference type="AlphaFoldDB" id="A0A3M2WMC8"/>
<dbReference type="Pfam" id="PF12686">
    <property type="entry name" value="DUF3800"/>
    <property type="match status" value="1"/>
</dbReference>
<dbReference type="InterPro" id="IPR024524">
    <property type="entry name" value="DUF3800"/>
</dbReference>
<evidence type="ECO:0008006" key="3">
    <source>
        <dbReference type="Google" id="ProtNLM"/>
    </source>
</evidence>
<name>A0A3M2WMC8_PSEA0</name>
<organism evidence="1 2">
    <name type="scientific">Pseudomonas amygdali pv. morsprunorum</name>
    <dbReference type="NCBI Taxonomy" id="129138"/>
    <lineage>
        <taxon>Bacteria</taxon>
        <taxon>Pseudomonadati</taxon>
        <taxon>Pseudomonadota</taxon>
        <taxon>Gammaproteobacteria</taxon>
        <taxon>Pseudomonadales</taxon>
        <taxon>Pseudomonadaceae</taxon>
        <taxon>Pseudomonas</taxon>
        <taxon>Pseudomonas amygdali</taxon>
    </lineage>
</organism>
<evidence type="ECO:0000313" key="2">
    <source>
        <dbReference type="Proteomes" id="UP000277952"/>
    </source>
</evidence>
<evidence type="ECO:0000313" key="1">
    <source>
        <dbReference type="EMBL" id="RML52669.1"/>
    </source>
</evidence>
<comment type="caution">
    <text evidence="1">The sequence shown here is derived from an EMBL/GenBank/DDBJ whole genome shotgun (WGS) entry which is preliminary data.</text>
</comment>
<protein>
    <recommendedName>
        <fullName evidence="3">DUF3800 domain-containing protein</fullName>
    </recommendedName>
</protein>
<proteinExistence type="predicted"/>
<dbReference type="Proteomes" id="UP000277952">
    <property type="component" value="Unassembled WGS sequence"/>
</dbReference>
<reference evidence="1 2" key="1">
    <citation type="submission" date="2018-08" db="EMBL/GenBank/DDBJ databases">
        <title>Recombination of ecologically and evolutionarily significant loci maintains genetic cohesion in the Pseudomonas syringae species complex.</title>
        <authorList>
            <person name="Dillon M."/>
            <person name="Thakur S."/>
            <person name="Almeida R.N.D."/>
            <person name="Weir B.S."/>
            <person name="Guttman D.S."/>
        </authorList>
    </citation>
    <scope>NUCLEOTIDE SEQUENCE [LARGE SCALE GENOMIC DNA]</scope>
    <source>
        <strain evidence="1 2">19322</strain>
    </source>
</reference>